<accession>C7BUX6</accession>
<name>C7BUX6_9CAUD</name>
<evidence type="ECO:0000313" key="1">
    <source>
        <dbReference type="EMBL" id="CAR63205.1"/>
    </source>
</evidence>
<gene>
    <name evidence="1" type="ORF">SRSM4_008</name>
</gene>
<dbReference type="KEGG" id="vg:8303258"/>
<dbReference type="EMBL" id="FM207411">
    <property type="protein sequence ID" value="CAR63205.1"/>
    <property type="molecule type" value="Genomic_DNA"/>
</dbReference>
<evidence type="ECO:0000313" key="2">
    <source>
        <dbReference type="Proteomes" id="UP000001515"/>
    </source>
</evidence>
<sequence length="81" mass="9794">MDTQTDWRYSEERMVLRAEVFLKLKKYFKLKTTKHLYEFCHDWVSQGNQTTEGAEKAFLQYLQEVNLNEIQGYNQSSKESY</sequence>
<organism evidence="1 2">
    <name type="scientific">Synechococcus phage S-RSM4</name>
    <dbReference type="NCBI Taxonomy" id="555387"/>
    <lineage>
        <taxon>Viruses</taxon>
        <taxon>Duplodnaviria</taxon>
        <taxon>Heunggongvirae</taxon>
        <taxon>Uroviricota</taxon>
        <taxon>Caudoviricetes</taxon>
        <taxon>Pantevenvirales</taxon>
        <taxon>Kyanoviridae</taxon>
        <taxon>Gibbetvirus</taxon>
        <taxon>Gibbetvirus rsm4</taxon>
    </lineage>
</organism>
<proteinExistence type="predicted"/>
<dbReference type="RefSeq" id="YP_003097242.1">
    <property type="nucleotide sequence ID" value="NC_013085.1"/>
</dbReference>
<dbReference type="Proteomes" id="UP000001515">
    <property type="component" value="Segment"/>
</dbReference>
<dbReference type="GeneID" id="8303258"/>
<dbReference type="OrthoDB" id="24167at10239"/>
<protein>
    <submittedName>
        <fullName evidence="1">Uncharacterized protein</fullName>
    </submittedName>
</protein>
<keyword evidence="2" id="KW-1185">Reference proteome</keyword>
<reference evidence="1 2" key="1">
    <citation type="journal article" date="2009" name="Environ. Microbiol.">
        <title>Comparative genomics of marine cyanomyoviruses reveals the widespread occurrence of Synechococcus host genes localized to a hyperplastic region: implications for mechanisms of cyanophage evolution.</title>
        <authorList>
            <person name="Millard A.D."/>
            <person name="Zwirglmaier K."/>
            <person name="Downey M.J."/>
            <person name="Mann N.H."/>
            <person name="Scanlan D.J."/>
        </authorList>
    </citation>
    <scope>NUCLEOTIDE SEQUENCE</scope>
</reference>